<dbReference type="InterPro" id="IPR014048">
    <property type="entry name" value="MethylDNA_cys_MeTrfase_DNA-bd"/>
</dbReference>
<evidence type="ECO:0000256" key="5">
    <source>
        <dbReference type="ARBA" id="ARBA00022763"/>
    </source>
</evidence>
<comment type="catalytic activity">
    <reaction evidence="1 8">
        <text>a 4-O-methyl-thymidine in DNA + L-cysteinyl-[protein] = a thymidine in DNA + S-methyl-L-cysteinyl-[protein]</text>
        <dbReference type="Rhea" id="RHEA:53428"/>
        <dbReference type="Rhea" id="RHEA-COMP:10131"/>
        <dbReference type="Rhea" id="RHEA-COMP:10132"/>
        <dbReference type="Rhea" id="RHEA-COMP:13555"/>
        <dbReference type="Rhea" id="RHEA-COMP:13556"/>
        <dbReference type="ChEBI" id="CHEBI:29950"/>
        <dbReference type="ChEBI" id="CHEBI:82612"/>
        <dbReference type="ChEBI" id="CHEBI:137386"/>
        <dbReference type="ChEBI" id="CHEBI:137387"/>
        <dbReference type="EC" id="2.1.1.63"/>
    </reaction>
</comment>
<evidence type="ECO:0000256" key="3">
    <source>
        <dbReference type="ARBA" id="ARBA00022603"/>
    </source>
</evidence>
<dbReference type="InterPro" id="IPR036217">
    <property type="entry name" value="MethylDNA_cys_MeTrfase_DNAb"/>
</dbReference>
<dbReference type="InterPro" id="IPR008332">
    <property type="entry name" value="MethylG_MeTrfase_N"/>
</dbReference>
<dbReference type="Gene3D" id="1.10.10.10">
    <property type="entry name" value="Winged helix-like DNA-binding domain superfamily/Winged helix DNA-binding domain"/>
    <property type="match status" value="1"/>
</dbReference>
<dbReference type="PROSITE" id="PS00374">
    <property type="entry name" value="MGMT"/>
    <property type="match status" value="1"/>
</dbReference>
<dbReference type="Pfam" id="PF01035">
    <property type="entry name" value="DNA_binding_1"/>
    <property type="match status" value="1"/>
</dbReference>
<evidence type="ECO:0000256" key="4">
    <source>
        <dbReference type="ARBA" id="ARBA00022679"/>
    </source>
</evidence>
<dbReference type="Gene3D" id="3.30.160.70">
    <property type="entry name" value="Methylated DNA-protein cysteine methyltransferase domain"/>
    <property type="match status" value="1"/>
</dbReference>
<dbReference type="EMBL" id="BAABXL010000001">
    <property type="protein sequence ID" value="GAA6267421.1"/>
    <property type="molecule type" value="Genomic_DNA"/>
</dbReference>
<dbReference type="InterPro" id="IPR001497">
    <property type="entry name" value="MethylDNA_cys_MeTrfase_AS"/>
</dbReference>
<evidence type="ECO:0000259" key="10">
    <source>
        <dbReference type="Pfam" id="PF02870"/>
    </source>
</evidence>
<gene>
    <name evidence="11" type="ORF">F130042H8_04810</name>
</gene>
<dbReference type="HAMAP" id="MF_00772">
    <property type="entry name" value="OGT"/>
    <property type="match status" value="1"/>
</dbReference>
<proteinExistence type="inferred from homology"/>
<reference evidence="11 12" key="1">
    <citation type="submission" date="2024-04" db="EMBL/GenBank/DDBJ databases">
        <title>Defined microbial consortia suppress multidrug-resistant proinflammatory Enterobacteriaceae via ecological control.</title>
        <authorList>
            <person name="Furuichi M."/>
            <person name="Kawaguchi T."/>
            <person name="Pust M."/>
            <person name="Yasuma K."/>
            <person name="Plichta D."/>
            <person name="Hasegawa N."/>
            <person name="Ohya T."/>
            <person name="Bhattarai S."/>
            <person name="Sasajima S."/>
            <person name="Aoto Y."/>
            <person name="Tuganbaev T."/>
            <person name="Yaginuma M."/>
            <person name="Ueda M."/>
            <person name="Okahashi N."/>
            <person name="Amafuji K."/>
            <person name="Kiridooshi Y."/>
            <person name="Sugita K."/>
            <person name="Strazar M."/>
            <person name="Skelly A."/>
            <person name="Suda W."/>
            <person name="Hattori M."/>
            <person name="Nakamoto N."/>
            <person name="Caballero S."/>
            <person name="Norman J."/>
            <person name="Olle B."/>
            <person name="Tanoue T."/>
            <person name="Arita M."/>
            <person name="Bucci V."/>
            <person name="Atarashi K."/>
            <person name="Xavier R."/>
            <person name="Honda K."/>
        </authorList>
    </citation>
    <scope>NUCLEOTIDE SEQUENCE [LARGE SCALE GENOMIC DNA]</scope>
    <source>
        <strain evidence="12">f13</strain>
    </source>
</reference>
<dbReference type="InterPro" id="IPR023546">
    <property type="entry name" value="MGMT"/>
</dbReference>
<name>A0ABQ0ATS6_9FIRM</name>
<keyword evidence="2 8" id="KW-0963">Cytoplasm</keyword>
<feature type="active site" description="Nucleophile; methyl group acceptor" evidence="8">
    <location>
        <position position="148"/>
    </location>
</feature>
<evidence type="ECO:0000256" key="7">
    <source>
        <dbReference type="ARBA" id="ARBA00049348"/>
    </source>
</evidence>
<dbReference type="CDD" id="cd06445">
    <property type="entry name" value="ATase"/>
    <property type="match status" value="1"/>
</dbReference>
<dbReference type="Proteomes" id="UP001600894">
    <property type="component" value="Unassembled WGS sequence"/>
</dbReference>
<evidence type="ECO:0000256" key="2">
    <source>
        <dbReference type="ARBA" id="ARBA00022490"/>
    </source>
</evidence>
<dbReference type="Pfam" id="PF02870">
    <property type="entry name" value="Methyltransf_1N"/>
    <property type="match status" value="1"/>
</dbReference>
<dbReference type="PANTHER" id="PTHR10815">
    <property type="entry name" value="METHYLATED-DNA--PROTEIN-CYSTEINE METHYLTRANSFERASE"/>
    <property type="match status" value="1"/>
</dbReference>
<keyword evidence="4 8" id="KW-0808">Transferase</keyword>
<keyword evidence="6 8" id="KW-0234">DNA repair</keyword>
<comment type="catalytic activity">
    <reaction evidence="7 8">
        <text>a 6-O-methyl-2'-deoxyguanosine in DNA + L-cysteinyl-[protein] = S-methyl-L-cysteinyl-[protein] + a 2'-deoxyguanosine in DNA</text>
        <dbReference type="Rhea" id="RHEA:24000"/>
        <dbReference type="Rhea" id="RHEA-COMP:10131"/>
        <dbReference type="Rhea" id="RHEA-COMP:10132"/>
        <dbReference type="Rhea" id="RHEA-COMP:11367"/>
        <dbReference type="Rhea" id="RHEA-COMP:11368"/>
        <dbReference type="ChEBI" id="CHEBI:29950"/>
        <dbReference type="ChEBI" id="CHEBI:82612"/>
        <dbReference type="ChEBI" id="CHEBI:85445"/>
        <dbReference type="ChEBI" id="CHEBI:85448"/>
        <dbReference type="EC" id="2.1.1.63"/>
    </reaction>
</comment>
<protein>
    <recommendedName>
        <fullName evidence="8">Methylated-DNA--protein-cysteine methyltransferase</fullName>
        <ecNumber evidence="8">2.1.1.63</ecNumber>
    </recommendedName>
    <alternativeName>
        <fullName evidence="8">6-O-methylguanine-DNA methyltransferase</fullName>
        <shortName evidence="8">MGMT</shortName>
    </alternativeName>
    <alternativeName>
        <fullName evidence="8">O-6-methylguanine-DNA-alkyltransferase</fullName>
    </alternativeName>
</protein>
<accession>A0ABQ0ATS6</accession>
<organism evidence="11 12">
    <name type="scientific">Enterocloster alcoholdehydrogenati</name>
    <dbReference type="NCBI Taxonomy" id="2547410"/>
    <lineage>
        <taxon>Bacteria</taxon>
        <taxon>Bacillati</taxon>
        <taxon>Bacillota</taxon>
        <taxon>Clostridia</taxon>
        <taxon>Lachnospirales</taxon>
        <taxon>Lachnospiraceae</taxon>
        <taxon>Enterocloster</taxon>
    </lineage>
</organism>
<evidence type="ECO:0000256" key="6">
    <source>
        <dbReference type="ARBA" id="ARBA00023204"/>
    </source>
</evidence>
<dbReference type="PANTHER" id="PTHR10815:SF5">
    <property type="entry name" value="METHYLATED-DNA--PROTEIN-CYSTEINE METHYLTRANSFERASE"/>
    <property type="match status" value="1"/>
</dbReference>
<evidence type="ECO:0000256" key="8">
    <source>
        <dbReference type="HAMAP-Rule" id="MF_00772"/>
    </source>
</evidence>
<keyword evidence="3 8" id="KW-0489">Methyltransferase</keyword>
<comment type="function">
    <text evidence="8">Involved in the cellular defense against the biological effects of O6-methylguanine (O6-MeG) and O4-methylthymine (O4-MeT) in DNA. Repairs the methylated nucleobase in DNA by stoichiometrically transferring the methyl group to a cysteine residue in the enzyme. This is a suicide reaction: the enzyme is irreversibly inactivated.</text>
</comment>
<evidence type="ECO:0000256" key="1">
    <source>
        <dbReference type="ARBA" id="ARBA00001286"/>
    </source>
</evidence>
<dbReference type="InterPro" id="IPR036631">
    <property type="entry name" value="MGMT_N_sf"/>
</dbReference>
<sequence>MNHGERVIYRAVYDSPIGLLTLTALDDALGALSFPRERYTKDAELLKAGKEVCIPPKDRLPAVLRDTFRWLDIYFSGKIPDFMPALAPQGSEFRRMVWNQLLKIPYGCTVTYGELAKAVAYEKGISRMSAQAAGGAVGHNPIGIIIPCHRVVGAGGNLTGFGGGIKAKEALLEREGMDMERFYVPTRGTAL</sequence>
<keyword evidence="12" id="KW-1185">Reference proteome</keyword>
<comment type="subcellular location">
    <subcellularLocation>
        <location evidence="8">Cytoplasm</location>
    </subcellularLocation>
</comment>
<comment type="caution">
    <text evidence="11">The sequence shown here is derived from an EMBL/GenBank/DDBJ whole genome shotgun (WGS) entry which is preliminary data.</text>
</comment>
<dbReference type="SUPFAM" id="SSF53155">
    <property type="entry name" value="Methylated DNA-protein cysteine methyltransferase domain"/>
    <property type="match status" value="1"/>
</dbReference>
<dbReference type="SUPFAM" id="SSF46767">
    <property type="entry name" value="Methylated DNA-protein cysteine methyltransferase, C-terminal domain"/>
    <property type="match status" value="1"/>
</dbReference>
<evidence type="ECO:0000259" key="9">
    <source>
        <dbReference type="Pfam" id="PF01035"/>
    </source>
</evidence>
<dbReference type="NCBIfam" id="TIGR00589">
    <property type="entry name" value="ogt"/>
    <property type="match status" value="1"/>
</dbReference>
<dbReference type="InterPro" id="IPR036388">
    <property type="entry name" value="WH-like_DNA-bd_sf"/>
</dbReference>
<dbReference type="EC" id="2.1.1.63" evidence="8"/>
<comment type="miscellaneous">
    <text evidence="8">This enzyme catalyzes only one turnover and therefore is not strictly catalytic. According to one definition, an enzyme is a biocatalyst that acts repeatedly and over many reaction cycles.</text>
</comment>
<dbReference type="RefSeq" id="WP_176255060.1">
    <property type="nucleotide sequence ID" value="NZ_BAABXL010000001.1"/>
</dbReference>
<evidence type="ECO:0000313" key="12">
    <source>
        <dbReference type="Proteomes" id="UP001600894"/>
    </source>
</evidence>
<keyword evidence="5 8" id="KW-0227">DNA damage</keyword>
<comment type="similarity">
    <text evidence="8">Belongs to the MGMT family.</text>
</comment>
<evidence type="ECO:0000313" key="11">
    <source>
        <dbReference type="EMBL" id="GAA6267421.1"/>
    </source>
</evidence>
<feature type="domain" description="Methylguanine DNA methyltransferase ribonuclease-like" evidence="10">
    <location>
        <begin position="8"/>
        <end position="80"/>
    </location>
</feature>
<feature type="domain" description="Methylated-DNA-[protein]-cysteine S-methyltransferase DNA binding" evidence="9">
    <location>
        <begin position="92"/>
        <end position="176"/>
    </location>
</feature>